<keyword evidence="2" id="KW-0472">Membrane</keyword>
<reference evidence="4" key="2">
    <citation type="submission" date="2023-06" db="EMBL/GenBank/DDBJ databases">
        <authorList>
            <consortium name="Lawrence Berkeley National Laboratory"/>
            <person name="Haridas S."/>
            <person name="Hensen N."/>
            <person name="Bonometti L."/>
            <person name="Westerberg I."/>
            <person name="Brannstrom I.O."/>
            <person name="Guillou S."/>
            <person name="Cros-Aarteil S."/>
            <person name="Calhoun S."/>
            <person name="Kuo A."/>
            <person name="Mondo S."/>
            <person name="Pangilinan J."/>
            <person name="Riley R."/>
            <person name="Labutti K."/>
            <person name="Andreopoulos B."/>
            <person name="Lipzen A."/>
            <person name="Chen C."/>
            <person name="Yanf M."/>
            <person name="Daum C."/>
            <person name="Ng V."/>
            <person name="Clum A."/>
            <person name="Steindorff A."/>
            <person name="Ohm R."/>
            <person name="Martin F."/>
            <person name="Silar P."/>
            <person name="Natvig D."/>
            <person name="Lalanne C."/>
            <person name="Gautier V."/>
            <person name="Ament-Velasquez S.L."/>
            <person name="Kruys A."/>
            <person name="Hutchinson M.I."/>
            <person name="Powell A.J."/>
            <person name="Barry K."/>
            <person name="Miller A.N."/>
            <person name="Grigoriev I.V."/>
            <person name="Debuchy R."/>
            <person name="Gladieux P."/>
            <person name="Thoren M.H."/>
            <person name="Johannesson H."/>
        </authorList>
    </citation>
    <scope>NUCLEOTIDE SEQUENCE</scope>
    <source>
        <strain evidence="4">CBS 118394</strain>
    </source>
</reference>
<reference evidence="4" key="1">
    <citation type="journal article" date="2023" name="Mol. Phylogenet. Evol.">
        <title>Genome-scale phylogeny and comparative genomics of the fungal order Sordariales.</title>
        <authorList>
            <person name="Hensen N."/>
            <person name="Bonometti L."/>
            <person name="Westerberg I."/>
            <person name="Brannstrom I.O."/>
            <person name="Guillou S."/>
            <person name="Cros-Aarteil S."/>
            <person name="Calhoun S."/>
            <person name="Haridas S."/>
            <person name="Kuo A."/>
            <person name="Mondo S."/>
            <person name="Pangilinan J."/>
            <person name="Riley R."/>
            <person name="LaButti K."/>
            <person name="Andreopoulos B."/>
            <person name="Lipzen A."/>
            <person name="Chen C."/>
            <person name="Yan M."/>
            <person name="Daum C."/>
            <person name="Ng V."/>
            <person name="Clum A."/>
            <person name="Steindorff A."/>
            <person name="Ohm R.A."/>
            <person name="Martin F."/>
            <person name="Silar P."/>
            <person name="Natvig D.O."/>
            <person name="Lalanne C."/>
            <person name="Gautier V."/>
            <person name="Ament-Velasquez S.L."/>
            <person name="Kruys A."/>
            <person name="Hutchinson M.I."/>
            <person name="Powell A.J."/>
            <person name="Barry K."/>
            <person name="Miller A.N."/>
            <person name="Grigoriev I.V."/>
            <person name="Debuchy R."/>
            <person name="Gladieux P."/>
            <person name="Hiltunen Thoren M."/>
            <person name="Johannesson H."/>
        </authorList>
    </citation>
    <scope>NUCLEOTIDE SEQUENCE</scope>
    <source>
        <strain evidence="4">CBS 118394</strain>
    </source>
</reference>
<feature type="transmembrane region" description="Helical" evidence="2">
    <location>
        <begin position="469"/>
        <end position="492"/>
    </location>
</feature>
<feature type="transmembrane region" description="Helical" evidence="2">
    <location>
        <begin position="728"/>
        <end position="757"/>
    </location>
</feature>
<evidence type="ECO:0000256" key="1">
    <source>
        <dbReference type="SAM" id="MobiDB-lite"/>
    </source>
</evidence>
<dbReference type="InterPro" id="IPR046623">
    <property type="entry name" value="DUF6536"/>
</dbReference>
<feature type="transmembrane region" description="Helical" evidence="2">
    <location>
        <begin position="299"/>
        <end position="319"/>
    </location>
</feature>
<evidence type="ECO:0000259" key="3">
    <source>
        <dbReference type="Pfam" id="PF20163"/>
    </source>
</evidence>
<feature type="region of interest" description="Disordered" evidence="1">
    <location>
        <begin position="412"/>
        <end position="440"/>
    </location>
</feature>
<evidence type="ECO:0000256" key="2">
    <source>
        <dbReference type="SAM" id="Phobius"/>
    </source>
</evidence>
<feature type="domain" description="DUF6536" evidence="3">
    <location>
        <begin position="188"/>
        <end position="339"/>
    </location>
</feature>
<feature type="transmembrane region" description="Helical" evidence="2">
    <location>
        <begin position="235"/>
        <end position="258"/>
    </location>
</feature>
<dbReference type="Proteomes" id="UP001283341">
    <property type="component" value="Unassembled WGS sequence"/>
</dbReference>
<keyword evidence="2" id="KW-1133">Transmembrane helix</keyword>
<dbReference type="Pfam" id="PF20163">
    <property type="entry name" value="DUF6536"/>
    <property type="match status" value="1"/>
</dbReference>
<feature type="transmembrane region" description="Helical" evidence="2">
    <location>
        <begin position="683"/>
        <end position="708"/>
    </location>
</feature>
<feature type="transmembrane region" description="Helical" evidence="2">
    <location>
        <begin position="560"/>
        <end position="584"/>
    </location>
</feature>
<dbReference type="EMBL" id="JAUEDM010000002">
    <property type="protein sequence ID" value="KAK3325813.1"/>
    <property type="molecule type" value="Genomic_DNA"/>
</dbReference>
<feature type="transmembrane region" description="Helical" evidence="2">
    <location>
        <begin position="613"/>
        <end position="634"/>
    </location>
</feature>
<accession>A0AAE0IIF8</accession>
<keyword evidence="2" id="KW-0812">Transmembrane</keyword>
<feature type="compositionally biased region" description="Polar residues" evidence="1">
    <location>
        <begin position="412"/>
        <end position="423"/>
    </location>
</feature>
<dbReference type="PANTHER" id="PTHR35395:SF1">
    <property type="entry name" value="DUF6536 DOMAIN-CONTAINING PROTEIN"/>
    <property type="match status" value="1"/>
</dbReference>
<dbReference type="PANTHER" id="PTHR35395">
    <property type="entry name" value="DUF6536 DOMAIN-CONTAINING PROTEIN"/>
    <property type="match status" value="1"/>
</dbReference>
<feature type="transmembrane region" description="Helical" evidence="2">
    <location>
        <begin position="192"/>
        <end position="215"/>
    </location>
</feature>
<proteinExistence type="predicted"/>
<name>A0AAE0IIF8_9PEZI</name>
<evidence type="ECO:0000313" key="4">
    <source>
        <dbReference type="EMBL" id="KAK3325813.1"/>
    </source>
</evidence>
<protein>
    <recommendedName>
        <fullName evidence="3">DUF6536 domain-containing protein</fullName>
    </recommendedName>
</protein>
<feature type="region of interest" description="Disordered" evidence="1">
    <location>
        <begin position="131"/>
        <end position="179"/>
    </location>
</feature>
<comment type="caution">
    <text evidence="4">The sequence shown here is derived from an EMBL/GenBank/DDBJ whole genome shotgun (WGS) entry which is preliminary data.</text>
</comment>
<sequence length="859" mass="91936">MEIVIPPRDHGPSTYQYTWDENGEVTQITRVKEDVTAQERLRRGRQTVQWPFQSISTETEISHSPITASPFARRATWEPKRALRDDDDADSIARDLIPDYVINYIRGETPETVARRKRNGGKLGERGVDIAHQHRPHQSRTADFEGFLRDGPSRSGSSGADPNDESRHILSGSHEKGGAGRKRFTVGWRAGVGLNLILSFMLLLTGFVCLVVAFVNGSSLGGNSVFYSGSCTMAFGISWGLHALVNLFAVAIIAGANYSFQVLSSPTRTEVAAAHQNKRWLDIGIPSIRNLVHIEKTRTFLAVVLLVTAVATQIIYNAVISTSQSALDYKLVLVTNSFLTGAPFSNDTTNNGAMLTRLDILALQQQASRSELVNLTAADCVKEFSGTFETTYSAALLITNLNSETSSLIQTSATRSNLPSTQRVGRRASHTGTTTTGKSIPDLTLDKSSTQYCLAQLGPDQTCDVSVNASLLCAVALLNLVSVASLAAVLFLTASFAPLATLGDAISSFLQDPDPTTRGSCLLSKTDVWQGRWGSNFTQGAKYWVPKDHFWLSTASLPRWVFVLVIWLACAGLTAAALAVSVVADPKGHLSRFGFASPFSSVPLPDSLANGNVVGIGVIAALPQILMAMLYLAVNSLLTTCWLSHESSLFAVGLHRSLRVSSENPEGSQTSSLYLTLPRPVSWLLVMLFAGMGFVLSQSVFVLPLRLVDVPLSQSSQSAAAAAADQEVIIAALAFSGVGLFVFLGLLILLMVVLIVLGLRRAPAAAFVNGQAVGNPMVLPAGSCSAVISSRCHQNFDAGGGYGSHFSPTSGGYGNEIETELWTKPLVWGVVRQGVGMNVSHATFTAGPAALLDVARSYA</sequence>
<dbReference type="AlphaFoldDB" id="A0AAE0IIF8"/>
<feature type="compositionally biased region" description="Basic and acidic residues" evidence="1">
    <location>
        <begin position="140"/>
        <end position="152"/>
    </location>
</feature>
<organism evidence="4 5">
    <name type="scientific">Apodospora peruviana</name>
    <dbReference type="NCBI Taxonomy" id="516989"/>
    <lineage>
        <taxon>Eukaryota</taxon>
        <taxon>Fungi</taxon>
        <taxon>Dikarya</taxon>
        <taxon>Ascomycota</taxon>
        <taxon>Pezizomycotina</taxon>
        <taxon>Sordariomycetes</taxon>
        <taxon>Sordariomycetidae</taxon>
        <taxon>Sordariales</taxon>
        <taxon>Lasiosphaeriaceae</taxon>
        <taxon>Apodospora</taxon>
    </lineage>
</organism>
<feature type="compositionally biased region" description="Basic and acidic residues" evidence="1">
    <location>
        <begin position="164"/>
        <end position="178"/>
    </location>
</feature>
<gene>
    <name evidence="4" type="ORF">B0H66DRAFT_139429</name>
</gene>
<keyword evidence="5" id="KW-1185">Reference proteome</keyword>
<evidence type="ECO:0000313" key="5">
    <source>
        <dbReference type="Proteomes" id="UP001283341"/>
    </source>
</evidence>